<dbReference type="InterPro" id="IPR044673">
    <property type="entry name" value="DCL-like"/>
</dbReference>
<dbReference type="SMR" id="A0A803N7A8"/>
<evidence type="ECO:0000256" key="1">
    <source>
        <dbReference type="ARBA" id="ARBA00004229"/>
    </source>
</evidence>
<dbReference type="Proteomes" id="UP000596660">
    <property type="component" value="Unplaced"/>
</dbReference>
<dbReference type="OrthoDB" id="695233at2759"/>
<accession>A0A803N7A8</accession>
<evidence type="ECO:0000256" key="5">
    <source>
        <dbReference type="SAM" id="MobiDB-lite"/>
    </source>
</evidence>
<keyword evidence="2" id="KW-0150">Chloroplast</keyword>
<protein>
    <recommendedName>
        <fullName evidence="8">DCL protein</fullName>
    </recommendedName>
</protein>
<dbReference type="GO" id="GO:0009507">
    <property type="term" value="C:chloroplast"/>
    <property type="evidence" value="ECO:0007669"/>
    <property type="project" value="UniProtKB-SubCell"/>
</dbReference>
<keyword evidence="7" id="KW-1185">Reference proteome</keyword>
<feature type="region of interest" description="Disordered" evidence="5">
    <location>
        <begin position="34"/>
        <end position="72"/>
    </location>
</feature>
<dbReference type="GO" id="GO:1901259">
    <property type="term" value="P:chloroplast rRNA processing"/>
    <property type="evidence" value="ECO:0007669"/>
    <property type="project" value="TreeGrafter"/>
</dbReference>
<sequence length="211" mass="24554">MAVPPILRGLSLLRLHLRHRLAARIPTPLRRPFFSTTFSGSTPSPLDTSSSTSELSKVQNPPNSSNRINNPSNVEWQDMEKEILRDIEPVVLLLKDILHSDRYMDGERLTPDDENVIRERLLAYHPSIEEKIGCGLDSIMVDQHPQFERSRSLFVVRTDGGWIDFSYQKCLREYVRQKFPSYSEYFEQQKSAVIYKKQPRRLHLWSRGGIM</sequence>
<organism evidence="6 7">
    <name type="scientific">Chenopodium quinoa</name>
    <name type="common">Quinoa</name>
    <dbReference type="NCBI Taxonomy" id="63459"/>
    <lineage>
        <taxon>Eukaryota</taxon>
        <taxon>Viridiplantae</taxon>
        <taxon>Streptophyta</taxon>
        <taxon>Embryophyta</taxon>
        <taxon>Tracheophyta</taxon>
        <taxon>Spermatophyta</taxon>
        <taxon>Magnoliopsida</taxon>
        <taxon>eudicotyledons</taxon>
        <taxon>Gunneridae</taxon>
        <taxon>Pentapetalae</taxon>
        <taxon>Caryophyllales</taxon>
        <taxon>Chenopodiaceae</taxon>
        <taxon>Chenopodioideae</taxon>
        <taxon>Atripliceae</taxon>
        <taxon>Chenopodium</taxon>
    </lineage>
</organism>
<evidence type="ECO:0000313" key="7">
    <source>
        <dbReference type="Proteomes" id="UP000596660"/>
    </source>
</evidence>
<dbReference type="RefSeq" id="XP_021745306.1">
    <property type="nucleotide sequence ID" value="XM_021889614.1"/>
</dbReference>
<dbReference type="Gene3D" id="3.10.450.40">
    <property type="match status" value="1"/>
</dbReference>
<gene>
    <name evidence="6" type="primary">LOC110711236</name>
</gene>
<evidence type="ECO:0000256" key="3">
    <source>
        <dbReference type="ARBA" id="ARBA00022640"/>
    </source>
</evidence>
<evidence type="ECO:0008006" key="8">
    <source>
        <dbReference type="Google" id="ProtNLM"/>
    </source>
</evidence>
<dbReference type="Gramene" id="AUR62041662-RA">
    <property type="protein sequence ID" value="AUR62041662-RA:cds"/>
    <property type="gene ID" value="AUR62041662"/>
</dbReference>
<dbReference type="AlphaFoldDB" id="A0A803N7A8"/>
<dbReference type="FunFam" id="3.10.450.40:FF:000008">
    <property type="entry name" value="Protein DCL, chloroplastic"/>
    <property type="match status" value="1"/>
</dbReference>
<dbReference type="EnsemblPlants" id="AUR62041662-RA">
    <property type="protein sequence ID" value="AUR62041662-RA:cds"/>
    <property type="gene ID" value="AUR62041662"/>
</dbReference>
<proteinExistence type="predicted"/>
<dbReference type="GeneID" id="110711236"/>
<dbReference type="PANTHER" id="PTHR33415:SF4">
    <property type="entry name" value="DCL PROTEIN (DUF3223)"/>
    <property type="match status" value="1"/>
</dbReference>
<dbReference type="PANTHER" id="PTHR33415">
    <property type="entry name" value="PROTEIN EMBRYO DEFECTIVE 514"/>
    <property type="match status" value="1"/>
</dbReference>
<dbReference type="GO" id="GO:0009658">
    <property type="term" value="P:chloroplast organization"/>
    <property type="evidence" value="ECO:0007669"/>
    <property type="project" value="UniProtKB-ARBA"/>
</dbReference>
<evidence type="ECO:0000256" key="2">
    <source>
        <dbReference type="ARBA" id="ARBA00022528"/>
    </source>
</evidence>
<reference evidence="6" key="2">
    <citation type="submission" date="2021-03" db="UniProtKB">
        <authorList>
            <consortium name="EnsemblPlants"/>
        </authorList>
    </citation>
    <scope>IDENTIFICATION</scope>
</reference>
<comment type="subcellular location">
    <subcellularLocation>
        <location evidence="1">Plastid</location>
        <location evidence="1">Chloroplast</location>
    </subcellularLocation>
</comment>
<dbReference type="OMA" id="KSAVIYK"/>
<reference evidence="6" key="1">
    <citation type="journal article" date="2017" name="Nature">
        <title>The genome of Chenopodium quinoa.</title>
        <authorList>
            <person name="Jarvis D.E."/>
            <person name="Ho Y.S."/>
            <person name="Lightfoot D.J."/>
            <person name="Schmoeckel S.M."/>
            <person name="Li B."/>
            <person name="Borm T.J.A."/>
            <person name="Ohyanagi H."/>
            <person name="Mineta K."/>
            <person name="Michell C.T."/>
            <person name="Saber N."/>
            <person name="Kharbatia N.M."/>
            <person name="Rupper R.R."/>
            <person name="Sharp A.R."/>
            <person name="Dally N."/>
            <person name="Boughton B.A."/>
            <person name="Woo Y.H."/>
            <person name="Gao G."/>
            <person name="Schijlen E.G.W.M."/>
            <person name="Guo X."/>
            <person name="Momin A.A."/>
            <person name="Negrao S."/>
            <person name="Al-Babili S."/>
            <person name="Gehring C."/>
            <person name="Roessner U."/>
            <person name="Jung C."/>
            <person name="Murphy K."/>
            <person name="Arold S.T."/>
            <person name="Gojobori T."/>
            <person name="van der Linden C.G."/>
            <person name="van Loo E.N."/>
            <person name="Jellen E.N."/>
            <person name="Maughan P.J."/>
            <person name="Tester M."/>
        </authorList>
    </citation>
    <scope>NUCLEOTIDE SEQUENCE [LARGE SCALE GENOMIC DNA]</scope>
    <source>
        <strain evidence="6">cv. PI 614886</strain>
    </source>
</reference>
<evidence type="ECO:0000313" key="6">
    <source>
        <dbReference type="EnsemblPlants" id="AUR62041662-RA:cds"/>
    </source>
</evidence>
<dbReference type="Pfam" id="PF11523">
    <property type="entry name" value="DUF3223"/>
    <property type="match status" value="1"/>
</dbReference>
<keyword evidence="4" id="KW-0809">Transit peptide</keyword>
<evidence type="ECO:0000256" key="4">
    <source>
        <dbReference type="ARBA" id="ARBA00022946"/>
    </source>
</evidence>
<name>A0A803N7A8_CHEQI</name>
<dbReference type="KEGG" id="cqi:110711236"/>
<keyword evidence="3" id="KW-0934">Plastid</keyword>